<dbReference type="Proteomes" id="UP001085076">
    <property type="component" value="Miscellaneous, Linkage group lg03"/>
</dbReference>
<dbReference type="EMBL" id="JAGGNH010000003">
    <property type="protein sequence ID" value="KAJ0977185.1"/>
    <property type="molecule type" value="Genomic_DNA"/>
</dbReference>
<evidence type="ECO:0000313" key="3">
    <source>
        <dbReference type="Proteomes" id="UP001085076"/>
    </source>
</evidence>
<proteinExistence type="predicted"/>
<feature type="transmembrane region" description="Helical" evidence="1">
    <location>
        <begin position="495"/>
        <end position="514"/>
    </location>
</feature>
<organism evidence="2 3">
    <name type="scientific">Dioscorea zingiberensis</name>
    <dbReference type="NCBI Taxonomy" id="325984"/>
    <lineage>
        <taxon>Eukaryota</taxon>
        <taxon>Viridiplantae</taxon>
        <taxon>Streptophyta</taxon>
        <taxon>Embryophyta</taxon>
        <taxon>Tracheophyta</taxon>
        <taxon>Spermatophyta</taxon>
        <taxon>Magnoliopsida</taxon>
        <taxon>Liliopsida</taxon>
        <taxon>Dioscoreales</taxon>
        <taxon>Dioscoreaceae</taxon>
        <taxon>Dioscorea</taxon>
    </lineage>
</organism>
<evidence type="ECO:0000313" key="2">
    <source>
        <dbReference type="EMBL" id="KAJ0977185.1"/>
    </source>
</evidence>
<dbReference type="PANTHER" id="PTHR31061:SF5">
    <property type="entry name" value="HEPARAN-ALPHA-GLUCOSAMINIDE N-ACETYLTRANSFERASE CATALYTIC DOMAIN-CONTAINING PROTEIN"/>
    <property type="match status" value="1"/>
</dbReference>
<protein>
    <recommendedName>
        <fullName evidence="4">Heparan-alpha-glucosaminide N-acetyltransferase catalytic domain-containing protein</fullName>
    </recommendedName>
</protein>
<evidence type="ECO:0000256" key="1">
    <source>
        <dbReference type="SAM" id="Phobius"/>
    </source>
</evidence>
<keyword evidence="1" id="KW-1133">Transmembrane helix</keyword>
<feature type="transmembrane region" description="Helical" evidence="1">
    <location>
        <begin position="236"/>
        <end position="256"/>
    </location>
</feature>
<feature type="transmembrane region" description="Helical" evidence="1">
    <location>
        <begin position="88"/>
        <end position="105"/>
    </location>
</feature>
<dbReference type="OrthoDB" id="2149840at2759"/>
<feature type="transmembrane region" description="Helical" evidence="1">
    <location>
        <begin position="125"/>
        <end position="145"/>
    </location>
</feature>
<gene>
    <name evidence="2" type="ORF">J5N97_012659</name>
</gene>
<feature type="transmembrane region" description="Helical" evidence="1">
    <location>
        <begin position="197"/>
        <end position="215"/>
    </location>
</feature>
<feature type="transmembrane region" description="Helical" evidence="1">
    <location>
        <begin position="378"/>
        <end position="398"/>
    </location>
</feature>
<feature type="transmembrane region" description="Helical" evidence="1">
    <location>
        <begin position="439"/>
        <end position="463"/>
    </location>
</feature>
<feature type="transmembrane region" description="Helical" evidence="1">
    <location>
        <begin position="404"/>
        <end position="427"/>
    </location>
</feature>
<sequence>MTTNMNGDHGKEKAMAMADGFENHNKANDFVKNHDNSLSIRVEDGGVGSNGVAGIHGNGSTEKVEEPLENVAREVAQPEPPKARSKRVAALDAFRGLTIVIMILVDDAGEAYAKIDHSPWNGCTLADFVLPFFLFIVGVAIAFALKRVPRISDAMRKITNRTLKLLFWGILLQGGYSHAPNVLSYGVDMKHIRWMGILQRIALVYFVVAMVEALTAKLRPTALQPHRFAVFHAYHWQWLGGFVALIIYITTTYALYVPDWSFVFNSPGDINDGKRFLVRCGVRGHIGPACNAVGYVDRQVWGINHVYTQPVWRRSKDCTYDSPNLGPLREDAPSWCLGPFEPEGLLSSISAILSGTIGVHYGHVLIHFKNHSDRLKQWLLMGFALITFAIILHFTNAIPINKQLYSISYVCFTAGAAGLVLSGFYILIDVWGLRTPFLFLEWIGMNAMLVFVLGAQGIFAAFFNGWYYDTLDNSLVHWIHKHVFVDVWNSERLGTLLYVIFAEIVFWGVFAGILHKLGIYWKL</sequence>
<name>A0A9D5CRX6_9LILI</name>
<comment type="caution">
    <text evidence="2">The sequence shown here is derived from an EMBL/GenBank/DDBJ whole genome shotgun (WGS) entry which is preliminary data.</text>
</comment>
<reference evidence="2" key="1">
    <citation type="submission" date="2021-03" db="EMBL/GenBank/DDBJ databases">
        <authorList>
            <person name="Li Z."/>
            <person name="Yang C."/>
        </authorList>
    </citation>
    <scope>NUCLEOTIDE SEQUENCE</scope>
    <source>
        <strain evidence="2">Dzin_1.0</strain>
        <tissue evidence="2">Leaf</tissue>
    </source>
</reference>
<accession>A0A9D5CRX6</accession>
<feature type="transmembrane region" description="Helical" evidence="1">
    <location>
        <begin position="345"/>
        <end position="366"/>
    </location>
</feature>
<feature type="transmembrane region" description="Helical" evidence="1">
    <location>
        <begin position="165"/>
        <end position="185"/>
    </location>
</feature>
<keyword evidence="3" id="KW-1185">Reference proteome</keyword>
<reference evidence="2" key="2">
    <citation type="journal article" date="2022" name="Hortic Res">
        <title>The genome of Dioscorea zingiberensis sheds light on the biosynthesis, origin and evolution of the medicinally important diosgenin saponins.</title>
        <authorList>
            <person name="Li Y."/>
            <person name="Tan C."/>
            <person name="Li Z."/>
            <person name="Guo J."/>
            <person name="Li S."/>
            <person name="Chen X."/>
            <person name="Wang C."/>
            <person name="Dai X."/>
            <person name="Yang H."/>
            <person name="Song W."/>
            <person name="Hou L."/>
            <person name="Xu J."/>
            <person name="Tong Z."/>
            <person name="Xu A."/>
            <person name="Yuan X."/>
            <person name="Wang W."/>
            <person name="Yang Q."/>
            <person name="Chen L."/>
            <person name="Sun Z."/>
            <person name="Wang K."/>
            <person name="Pan B."/>
            <person name="Chen J."/>
            <person name="Bao Y."/>
            <person name="Liu F."/>
            <person name="Qi X."/>
            <person name="Gang D.R."/>
            <person name="Wen J."/>
            <person name="Li J."/>
        </authorList>
    </citation>
    <scope>NUCLEOTIDE SEQUENCE</scope>
    <source>
        <strain evidence="2">Dzin_1.0</strain>
    </source>
</reference>
<keyword evidence="1" id="KW-0472">Membrane</keyword>
<keyword evidence="1" id="KW-0812">Transmembrane</keyword>
<dbReference type="PANTHER" id="PTHR31061">
    <property type="entry name" value="LD22376P"/>
    <property type="match status" value="1"/>
</dbReference>
<evidence type="ECO:0008006" key="4">
    <source>
        <dbReference type="Google" id="ProtNLM"/>
    </source>
</evidence>
<dbReference type="AlphaFoldDB" id="A0A9D5CRX6"/>